<accession>S3ZI31</accession>
<proteinExistence type="predicted"/>
<keyword evidence="2" id="KW-1185">Reference proteome</keyword>
<organism evidence="1 2">
    <name type="scientific">Streptomyces aurantiacus JA 4570</name>
    <dbReference type="NCBI Taxonomy" id="1286094"/>
    <lineage>
        <taxon>Bacteria</taxon>
        <taxon>Bacillati</taxon>
        <taxon>Actinomycetota</taxon>
        <taxon>Actinomycetes</taxon>
        <taxon>Kitasatosporales</taxon>
        <taxon>Streptomycetaceae</taxon>
        <taxon>Streptomyces</taxon>
        <taxon>Streptomyces aurantiacus group</taxon>
    </lineage>
</organism>
<sequence length="32" mass="3565">MDRLTQQGAPYTERLSTTPFAAVPWLFIAVPS</sequence>
<evidence type="ECO:0000313" key="2">
    <source>
        <dbReference type="Proteomes" id="UP000014629"/>
    </source>
</evidence>
<name>S3ZI31_9ACTN</name>
<dbReference type="AlphaFoldDB" id="S3ZI31"/>
<dbReference type="Proteomes" id="UP000014629">
    <property type="component" value="Unassembled WGS sequence"/>
</dbReference>
<evidence type="ECO:0000313" key="1">
    <source>
        <dbReference type="EMBL" id="EPH42798.1"/>
    </source>
</evidence>
<dbReference type="EMBL" id="AOPZ01000207">
    <property type="protein sequence ID" value="EPH42798.1"/>
    <property type="molecule type" value="Genomic_DNA"/>
</dbReference>
<protein>
    <submittedName>
        <fullName evidence="1">Uncharacterized protein</fullName>
    </submittedName>
</protein>
<reference evidence="1 2" key="1">
    <citation type="submission" date="2013-02" db="EMBL/GenBank/DDBJ databases">
        <title>Draft Genome Sequence of Streptomyces aurantiacus, Which Produces Setomimycin.</title>
        <authorList>
            <person name="Gruening B.A."/>
            <person name="Praeg A."/>
            <person name="Erxleben A."/>
            <person name="Guenther S."/>
            <person name="Mueller M."/>
        </authorList>
    </citation>
    <scope>NUCLEOTIDE SEQUENCE [LARGE SCALE GENOMIC DNA]</scope>
    <source>
        <strain evidence="1 2">JA 4570</strain>
    </source>
</reference>
<gene>
    <name evidence="1" type="ORF">STRAU_4134</name>
</gene>
<comment type="caution">
    <text evidence="1">The sequence shown here is derived from an EMBL/GenBank/DDBJ whole genome shotgun (WGS) entry which is preliminary data.</text>
</comment>